<protein>
    <submittedName>
        <fullName evidence="3">Deacetylase</fullName>
    </submittedName>
</protein>
<feature type="chain" id="PRO_5019360795" evidence="1">
    <location>
        <begin position="35"/>
        <end position="263"/>
    </location>
</feature>
<dbReference type="GO" id="GO:0016020">
    <property type="term" value="C:membrane"/>
    <property type="evidence" value="ECO:0007669"/>
    <property type="project" value="TreeGrafter"/>
</dbReference>
<dbReference type="EMBL" id="BHVZ01000002">
    <property type="protein sequence ID" value="GCB29665.1"/>
    <property type="molecule type" value="Genomic_DNA"/>
</dbReference>
<evidence type="ECO:0000313" key="4">
    <source>
        <dbReference type="Proteomes" id="UP000287361"/>
    </source>
</evidence>
<evidence type="ECO:0000256" key="1">
    <source>
        <dbReference type="SAM" id="SignalP"/>
    </source>
</evidence>
<keyword evidence="4" id="KW-1185">Reference proteome</keyword>
<dbReference type="Pfam" id="PF01522">
    <property type="entry name" value="Polysacc_deac_1"/>
    <property type="match status" value="1"/>
</dbReference>
<keyword evidence="1" id="KW-0732">Signal</keyword>
<feature type="domain" description="NodB homology" evidence="2">
    <location>
        <begin position="58"/>
        <end position="237"/>
    </location>
</feature>
<comment type="caution">
    <text evidence="3">The sequence shown here is derived from an EMBL/GenBank/DDBJ whole genome shotgun (WGS) entry which is preliminary data.</text>
</comment>
<feature type="signal peptide" evidence="1">
    <location>
        <begin position="1"/>
        <end position="34"/>
    </location>
</feature>
<dbReference type="PANTHER" id="PTHR10587:SF128">
    <property type="entry name" value="POLYSACCHARIDE DEACETYLASE PDAB-RELATED"/>
    <property type="match status" value="1"/>
</dbReference>
<reference evidence="3 4" key="1">
    <citation type="submission" date="2018-10" db="EMBL/GenBank/DDBJ databases">
        <title>Draft Genome Sequence of Anaerotignum sp. KCTC 15736.</title>
        <authorList>
            <person name="Choi S.H."/>
            <person name="Kim J.S."/>
            <person name="Kang S.W."/>
            <person name="Lee J.S."/>
            <person name="Park S.H."/>
        </authorList>
    </citation>
    <scope>NUCLEOTIDE SEQUENCE [LARGE SCALE GENOMIC DNA]</scope>
    <source>
        <strain evidence="3 4">KCTC 15736</strain>
    </source>
</reference>
<sequence length="263" mass="29962">MKAWKRIHITKKRAACGVLGLLLLAAAYMGVPRAAEKVFAVAEGERRLPIYCVQTEKPQVSVSFDAAWGADDTDELLRILKENDVKATFFLCGYWVEKYPEEVKKIAAEGHDLGNHSATHPHMSRISSEEIAQELQKCHENVKKLTGVEMELFRPPFGEYDNHVIETAEQNGYYTIQWDVDSLDWKEQGAEVEIRQVLEHKHLGNGSIILFHNDAKYTPKVLDTILKGIKEKGFEIVPISQLIHRENFEMDHEGRQIPKGKDV</sequence>
<dbReference type="CDD" id="cd10917">
    <property type="entry name" value="CE4_NodB_like_6s_7s"/>
    <property type="match status" value="1"/>
</dbReference>
<gene>
    <name evidence="3" type="ORF">KGMB03357_13260</name>
</gene>
<dbReference type="PANTHER" id="PTHR10587">
    <property type="entry name" value="GLYCOSYL TRANSFERASE-RELATED"/>
    <property type="match status" value="1"/>
</dbReference>
<accession>A0A401LE38</accession>
<evidence type="ECO:0000259" key="2">
    <source>
        <dbReference type="PROSITE" id="PS51677"/>
    </source>
</evidence>
<evidence type="ECO:0000313" key="3">
    <source>
        <dbReference type="EMBL" id="GCB29665.1"/>
    </source>
</evidence>
<dbReference type="AlphaFoldDB" id="A0A401LE38"/>
<dbReference type="OrthoDB" id="9806342at2"/>
<dbReference type="PROSITE" id="PS51677">
    <property type="entry name" value="NODB"/>
    <property type="match status" value="1"/>
</dbReference>
<dbReference type="GO" id="GO:0016810">
    <property type="term" value="F:hydrolase activity, acting on carbon-nitrogen (but not peptide) bonds"/>
    <property type="evidence" value="ECO:0007669"/>
    <property type="project" value="InterPro"/>
</dbReference>
<dbReference type="SUPFAM" id="SSF88713">
    <property type="entry name" value="Glycoside hydrolase/deacetylase"/>
    <property type="match status" value="1"/>
</dbReference>
<organism evidence="3 4">
    <name type="scientific">Anaerotignum faecicola</name>
    <dbReference type="NCBI Taxonomy" id="2358141"/>
    <lineage>
        <taxon>Bacteria</taxon>
        <taxon>Bacillati</taxon>
        <taxon>Bacillota</taxon>
        <taxon>Clostridia</taxon>
        <taxon>Lachnospirales</taxon>
        <taxon>Anaerotignaceae</taxon>
        <taxon>Anaerotignum</taxon>
    </lineage>
</organism>
<dbReference type="Proteomes" id="UP000287361">
    <property type="component" value="Unassembled WGS sequence"/>
</dbReference>
<dbReference type="Gene3D" id="3.20.20.370">
    <property type="entry name" value="Glycoside hydrolase/deacetylase"/>
    <property type="match status" value="1"/>
</dbReference>
<dbReference type="InterPro" id="IPR002509">
    <property type="entry name" value="NODB_dom"/>
</dbReference>
<proteinExistence type="predicted"/>
<name>A0A401LE38_9FIRM</name>
<dbReference type="GO" id="GO:0005975">
    <property type="term" value="P:carbohydrate metabolic process"/>
    <property type="evidence" value="ECO:0007669"/>
    <property type="project" value="InterPro"/>
</dbReference>
<dbReference type="InterPro" id="IPR050248">
    <property type="entry name" value="Polysacc_deacetylase_ArnD"/>
</dbReference>
<dbReference type="InterPro" id="IPR011330">
    <property type="entry name" value="Glyco_hydro/deAcase_b/a-brl"/>
</dbReference>